<organism evidence="1 2">
    <name type="scientific">Streptomyces spinosisporus</name>
    <dbReference type="NCBI Taxonomy" id="2927582"/>
    <lineage>
        <taxon>Bacteria</taxon>
        <taxon>Bacillati</taxon>
        <taxon>Actinomycetota</taxon>
        <taxon>Actinomycetes</taxon>
        <taxon>Kitasatosporales</taxon>
        <taxon>Streptomycetaceae</taxon>
        <taxon>Streptomyces</taxon>
    </lineage>
</organism>
<accession>A0ABS9X829</accession>
<evidence type="ECO:0008006" key="3">
    <source>
        <dbReference type="Google" id="ProtNLM"/>
    </source>
</evidence>
<reference evidence="1" key="1">
    <citation type="submission" date="2022-03" db="EMBL/GenBank/DDBJ databases">
        <title>Streptomyces 7R015 and 7R016 isolated from Barleria lupulina in Thailand.</title>
        <authorList>
            <person name="Kanchanasin P."/>
            <person name="Phongsopitanun W."/>
            <person name="Tanasupawat S."/>
        </authorList>
    </citation>
    <scope>NUCLEOTIDE SEQUENCE</scope>
    <source>
        <strain evidence="1">7R016</strain>
    </source>
</reference>
<dbReference type="RefSeq" id="WP_242707832.1">
    <property type="nucleotide sequence ID" value="NZ_JALDAX010000001.1"/>
</dbReference>
<sequence length="244" mass="26195">MGAPPQARPNAAQHAERDAKIYRLRMHGLTVREIAAQVDLGPTRVHEIITEEIAAHIGPVAEEYADHREAELADYQRRANAIYTMAADADTKLKAIDRLVKINAERRKLRGADAPEAMEVALSRRLDADAEITAQAITTALERLSLPPDRIAYALEVAGAVLEGGEVPAPVSSGLGAAPYVDNGAQYVDGPPGSGLRYRVVATERQPGERADVPALMPARAADPDDATDLLDVIDAEIADLEED</sequence>
<protein>
    <recommendedName>
        <fullName evidence="3">Helix-turn-helix domain-containing protein</fullName>
    </recommendedName>
</protein>
<comment type="caution">
    <text evidence="1">The sequence shown here is derived from an EMBL/GenBank/DDBJ whole genome shotgun (WGS) entry which is preliminary data.</text>
</comment>
<proteinExistence type="predicted"/>
<name>A0ABS9X829_9ACTN</name>
<gene>
    <name evidence="1" type="ORF">MQN93_00615</name>
</gene>
<keyword evidence="2" id="KW-1185">Reference proteome</keyword>
<evidence type="ECO:0000313" key="1">
    <source>
        <dbReference type="EMBL" id="MCI3238216.1"/>
    </source>
</evidence>
<dbReference type="EMBL" id="JALDAX010000001">
    <property type="protein sequence ID" value="MCI3238216.1"/>
    <property type="molecule type" value="Genomic_DNA"/>
</dbReference>
<evidence type="ECO:0000313" key="2">
    <source>
        <dbReference type="Proteomes" id="UP001165270"/>
    </source>
</evidence>
<dbReference type="Proteomes" id="UP001165270">
    <property type="component" value="Unassembled WGS sequence"/>
</dbReference>